<evidence type="ECO:0000313" key="2">
    <source>
        <dbReference type="EMBL" id="KAK3382139.1"/>
    </source>
</evidence>
<dbReference type="AlphaFoldDB" id="A0AAE0NIN4"/>
<accession>A0AAE0NIN4</accession>
<dbReference type="Proteomes" id="UP001287356">
    <property type="component" value="Unassembled WGS sequence"/>
</dbReference>
<reference evidence="2" key="2">
    <citation type="submission" date="2023-06" db="EMBL/GenBank/DDBJ databases">
        <authorList>
            <consortium name="Lawrence Berkeley National Laboratory"/>
            <person name="Haridas S."/>
            <person name="Hensen N."/>
            <person name="Bonometti L."/>
            <person name="Westerberg I."/>
            <person name="Brannstrom I.O."/>
            <person name="Guillou S."/>
            <person name="Cros-Aarteil S."/>
            <person name="Calhoun S."/>
            <person name="Kuo A."/>
            <person name="Mondo S."/>
            <person name="Pangilinan J."/>
            <person name="Riley R."/>
            <person name="Labutti K."/>
            <person name="Andreopoulos B."/>
            <person name="Lipzen A."/>
            <person name="Chen C."/>
            <person name="Yanf M."/>
            <person name="Daum C."/>
            <person name="Ng V."/>
            <person name="Clum A."/>
            <person name="Steindorff A."/>
            <person name="Ohm R."/>
            <person name="Martin F."/>
            <person name="Silar P."/>
            <person name="Natvig D."/>
            <person name="Lalanne C."/>
            <person name="Gautier V."/>
            <person name="Ament-Velasquez S.L."/>
            <person name="Kruys A."/>
            <person name="Hutchinson M.I."/>
            <person name="Powell A.J."/>
            <person name="Barry K."/>
            <person name="Miller A.N."/>
            <person name="Grigoriev I.V."/>
            <person name="Debuchy R."/>
            <person name="Gladieux P."/>
            <person name="Thoren M.H."/>
            <person name="Johannesson H."/>
        </authorList>
    </citation>
    <scope>NUCLEOTIDE SEQUENCE</scope>
    <source>
        <strain evidence="2">CBS 958.72</strain>
    </source>
</reference>
<evidence type="ECO:0000313" key="3">
    <source>
        <dbReference type="Proteomes" id="UP001287356"/>
    </source>
</evidence>
<dbReference type="EMBL" id="JAULSN010000001">
    <property type="protein sequence ID" value="KAK3382139.1"/>
    <property type="molecule type" value="Genomic_DNA"/>
</dbReference>
<sequence>MASASGRRDAIDLERGKTLSELLPELRPGPPKLPRSPARDPLERAGQFCLVCLDRAGHGQYAIAVPCLKPSRERQIQCHRITDTVSDDNIRRRRVPIYGPIEEWEKAVEDDRAVYARMVEMCFQDLGSWRWWLPFYGVVSVSEVTIKFDGRVGPNDRFFGLIEPVDLEKTKEKCHQAIENCPVAGEWNDWDECDPARKPHADECQTAMDYSGSECLTVAAEKAKERLKRMHLRYLLKQCARDPNSANGLKTLLGMAQESCIYPKM</sequence>
<evidence type="ECO:0000256" key="1">
    <source>
        <dbReference type="SAM" id="MobiDB-lite"/>
    </source>
</evidence>
<keyword evidence="3" id="KW-1185">Reference proteome</keyword>
<gene>
    <name evidence="2" type="ORF">B0T24DRAFT_516770</name>
</gene>
<name>A0AAE0NIN4_9PEZI</name>
<comment type="caution">
    <text evidence="2">The sequence shown here is derived from an EMBL/GenBank/DDBJ whole genome shotgun (WGS) entry which is preliminary data.</text>
</comment>
<protein>
    <submittedName>
        <fullName evidence="2">Uncharacterized protein</fullName>
    </submittedName>
</protein>
<organism evidence="2 3">
    <name type="scientific">Lasiosphaeria ovina</name>
    <dbReference type="NCBI Taxonomy" id="92902"/>
    <lineage>
        <taxon>Eukaryota</taxon>
        <taxon>Fungi</taxon>
        <taxon>Dikarya</taxon>
        <taxon>Ascomycota</taxon>
        <taxon>Pezizomycotina</taxon>
        <taxon>Sordariomycetes</taxon>
        <taxon>Sordariomycetidae</taxon>
        <taxon>Sordariales</taxon>
        <taxon>Lasiosphaeriaceae</taxon>
        <taxon>Lasiosphaeria</taxon>
    </lineage>
</organism>
<reference evidence="2" key="1">
    <citation type="journal article" date="2023" name="Mol. Phylogenet. Evol.">
        <title>Genome-scale phylogeny and comparative genomics of the fungal order Sordariales.</title>
        <authorList>
            <person name="Hensen N."/>
            <person name="Bonometti L."/>
            <person name="Westerberg I."/>
            <person name="Brannstrom I.O."/>
            <person name="Guillou S."/>
            <person name="Cros-Aarteil S."/>
            <person name="Calhoun S."/>
            <person name="Haridas S."/>
            <person name="Kuo A."/>
            <person name="Mondo S."/>
            <person name="Pangilinan J."/>
            <person name="Riley R."/>
            <person name="LaButti K."/>
            <person name="Andreopoulos B."/>
            <person name="Lipzen A."/>
            <person name="Chen C."/>
            <person name="Yan M."/>
            <person name="Daum C."/>
            <person name="Ng V."/>
            <person name="Clum A."/>
            <person name="Steindorff A."/>
            <person name="Ohm R.A."/>
            <person name="Martin F."/>
            <person name="Silar P."/>
            <person name="Natvig D.O."/>
            <person name="Lalanne C."/>
            <person name="Gautier V."/>
            <person name="Ament-Velasquez S.L."/>
            <person name="Kruys A."/>
            <person name="Hutchinson M.I."/>
            <person name="Powell A.J."/>
            <person name="Barry K."/>
            <person name="Miller A.N."/>
            <person name="Grigoriev I.V."/>
            <person name="Debuchy R."/>
            <person name="Gladieux P."/>
            <person name="Hiltunen Thoren M."/>
            <person name="Johannesson H."/>
        </authorList>
    </citation>
    <scope>NUCLEOTIDE SEQUENCE</scope>
    <source>
        <strain evidence="2">CBS 958.72</strain>
    </source>
</reference>
<feature type="region of interest" description="Disordered" evidence="1">
    <location>
        <begin position="20"/>
        <end position="39"/>
    </location>
</feature>
<proteinExistence type="predicted"/>